<evidence type="ECO:0000256" key="3">
    <source>
        <dbReference type="ARBA" id="ARBA00022598"/>
    </source>
</evidence>
<dbReference type="Proteomes" id="UP001529510">
    <property type="component" value="Unassembled WGS sequence"/>
</dbReference>
<evidence type="ECO:0000256" key="1">
    <source>
        <dbReference type="ARBA" id="ARBA00005594"/>
    </source>
</evidence>
<dbReference type="InterPro" id="IPR002300">
    <property type="entry name" value="aa-tRNA-synth_Ia"/>
</dbReference>
<dbReference type="SUPFAM" id="SSF52374">
    <property type="entry name" value="Nucleotidylyl transferase"/>
    <property type="match status" value="1"/>
</dbReference>
<dbReference type="AlphaFoldDB" id="A0ABD0PKB2"/>
<accession>A0ABD0PKB2</accession>
<dbReference type="PANTHER" id="PTHR43740:SF2">
    <property type="entry name" value="LEUCINE--TRNA LIGASE, MITOCHONDRIAL"/>
    <property type="match status" value="1"/>
</dbReference>
<evidence type="ECO:0000256" key="5">
    <source>
        <dbReference type="ARBA" id="ARBA00022840"/>
    </source>
</evidence>
<keyword evidence="7" id="KW-0030">Aminoacyl-tRNA synthetase</keyword>
<proteinExistence type="inferred from homology"/>
<evidence type="ECO:0000256" key="7">
    <source>
        <dbReference type="ARBA" id="ARBA00023146"/>
    </source>
</evidence>
<organism evidence="9 10">
    <name type="scientific">Cirrhinus mrigala</name>
    <name type="common">Mrigala</name>
    <dbReference type="NCBI Taxonomy" id="683832"/>
    <lineage>
        <taxon>Eukaryota</taxon>
        <taxon>Metazoa</taxon>
        <taxon>Chordata</taxon>
        <taxon>Craniata</taxon>
        <taxon>Vertebrata</taxon>
        <taxon>Euteleostomi</taxon>
        <taxon>Actinopterygii</taxon>
        <taxon>Neopterygii</taxon>
        <taxon>Teleostei</taxon>
        <taxon>Ostariophysi</taxon>
        <taxon>Cypriniformes</taxon>
        <taxon>Cyprinidae</taxon>
        <taxon>Labeoninae</taxon>
        <taxon>Labeonini</taxon>
        <taxon>Cirrhinus</taxon>
    </lineage>
</organism>
<dbReference type="PANTHER" id="PTHR43740">
    <property type="entry name" value="LEUCYL-TRNA SYNTHETASE"/>
    <property type="match status" value="1"/>
</dbReference>
<dbReference type="Gene3D" id="1.10.730.10">
    <property type="entry name" value="Isoleucyl-tRNA Synthetase, Domain 1"/>
    <property type="match status" value="1"/>
</dbReference>
<reference evidence="9 10" key="1">
    <citation type="submission" date="2024-05" db="EMBL/GenBank/DDBJ databases">
        <title>Genome sequencing and assembly of Indian major carp, Cirrhinus mrigala (Hamilton, 1822).</title>
        <authorList>
            <person name="Mohindra V."/>
            <person name="Chowdhury L.M."/>
            <person name="Lal K."/>
            <person name="Jena J.K."/>
        </authorList>
    </citation>
    <scope>NUCLEOTIDE SEQUENCE [LARGE SCALE GENOMIC DNA]</scope>
    <source>
        <strain evidence="9">CM1030</strain>
        <tissue evidence="9">Blood</tissue>
    </source>
</reference>
<comment type="similarity">
    <text evidence="1">Belongs to the class-I aminoacyl-tRNA synthetase family.</text>
</comment>
<evidence type="ECO:0000256" key="2">
    <source>
        <dbReference type="ARBA" id="ARBA00013164"/>
    </source>
</evidence>
<gene>
    <name evidence="9" type="ORF">M9458_033502</name>
</gene>
<dbReference type="Pfam" id="PF00133">
    <property type="entry name" value="tRNA-synt_1"/>
    <property type="match status" value="1"/>
</dbReference>
<comment type="caution">
    <text evidence="9">The sequence shown here is derived from an EMBL/GenBank/DDBJ whole genome shotgun (WGS) entry which is preliminary data.</text>
</comment>
<evidence type="ECO:0000256" key="4">
    <source>
        <dbReference type="ARBA" id="ARBA00022741"/>
    </source>
</evidence>
<keyword evidence="10" id="KW-1185">Reference proteome</keyword>
<keyword evidence="6" id="KW-0648">Protein biosynthesis</keyword>
<dbReference type="GO" id="GO:0006412">
    <property type="term" value="P:translation"/>
    <property type="evidence" value="ECO:0007669"/>
    <property type="project" value="UniProtKB-KW"/>
</dbReference>
<keyword evidence="3" id="KW-0436">Ligase</keyword>
<dbReference type="EMBL" id="JAMKFB020000016">
    <property type="protein sequence ID" value="KAL0173191.1"/>
    <property type="molecule type" value="Genomic_DNA"/>
</dbReference>
<keyword evidence="5" id="KW-0067">ATP-binding</keyword>
<evidence type="ECO:0000256" key="6">
    <source>
        <dbReference type="ARBA" id="ARBA00022917"/>
    </source>
</evidence>
<dbReference type="EC" id="6.1.1.4" evidence="2"/>
<feature type="non-terminal residue" evidence="9">
    <location>
        <position position="1"/>
    </location>
</feature>
<sequence length="69" mass="7971">HMFSLPGPEPIQRNTGSQLQVTWEKMSKSKHNGLDPQEVVQQYGIDTMRLYLLYAAPPEQDILWDVKSE</sequence>
<dbReference type="GO" id="GO:0005524">
    <property type="term" value="F:ATP binding"/>
    <property type="evidence" value="ECO:0007669"/>
    <property type="project" value="UniProtKB-KW"/>
</dbReference>
<keyword evidence="4" id="KW-0547">Nucleotide-binding</keyword>
<evidence type="ECO:0000313" key="9">
    <source>
        <dbReference type="EMBL" id="KAL0173191.1"/>
    </source>
</evidence>
<evidence type="ECO:0000259" key="8">
    <source>
        <dbReference type="Pfam" id="PF00133"/>
    </source>
</evidence>
<dbReference type="GO" id="GO:0004823">
    <property type="term" value="F:leucine-tRNA ligase activity"/>
    <property type="evidence" value="ECO:0007669"/>
    <property type="project" value="UniProtKB-EC"/>
</dbReference>
<protein>
    <recommendedName>
        <fullName evidence="2">leucine--tRNA ligase</fullName>
        <ecNumber evidence="2">6.1.1.4</ecNumber>
    </recommendedName>
</protein>
<feature type="domain" description="Aminoacyl-tRNA synthetase class Ia" evidence="8">
    <location>
        <begin position="24"/>
        <end position="64"/>
    </location>
</feature>
<name>A0ABD0PKB2_CIRMR</name>
<evidence type="ECO:0000313" key="10">
    <source>
        <dbReference type="Proteomes" id="UP001529510"/>
    </source>
</evidence>
<dbReference type="InterPro" id="IPR002302">
    <property type="entry name" value="Leu-tRNA-ligase"/>
</dbReference>